<feature type="region of interest" description="Disordered" evidence="1">
    <location>
        <begin position="310"/>
        <end position="334"/>
    </location>
</feature>
<proteinExistence type="predicted"/>
<dbReference type="Proteomes" id="UP000177614">
    <property type="component" value="Unassembled WGS sequence"/>
</dbReference>
<sequence>MKGKLERNRDITQEQAILAKTFTRFYEKNDHFFSNQDKVVAKNYFHATGENISPEMLLERQKKCIEICERAVNFAARQRKEFFGLLRSLPIAFDRKDILRTQFLNGDFQVKAQLVEYLHQEEKRITLKREAQKAVIESLKNQFTAFYGDNAIYFNEHDRELAITYVLTSINGFRTHIGRLGRLHMLLAMLPANLAYAKELDEKYQTLLLQKIPGDSERDRMLEKFRNGNFAHKNELLKTLGELVIVREKKEDPEISLKATLLQKYKELHSEFPSGTNPENFSVLSLTEQKSTLAQKQESNIRERDLLQAKEKVTTESSPTTAARLEEKEKKSSPTHSMCEIAMRIIKNERGKKYHDDKEIIADIETQMKHGNISGTFSEANLIEMRRILPRLPEQYWGTSSAALWVKRELQNRSIVHEYN</sequence>
<evidence type="ECO:0000313" key="2">
    <source>
        <dbReference type="EMBL" id="OGC82160.1"/>
    </source>
</evidence>
<evidence type="ECO:0000256" key="1">
    <source>
        <dbReference type="SAM" id="MobiDB-lite"/>
    </source>
</evidence>
<reference evidence="2 3" key="1">
    <citation type="journal article" date="2016" name="Nat. Commun.">
        <title>Thousands of microbial genomes shed light on interconnected biogeochemical processes in an aquifer system.</title>
        <authorList>
            <person name="Anantharaman K."/>
            <person name="Brown C.T."/>
            <person name="Hug L.A."/>
            <person name="Sharon I."/>
            <person name="Castelle C.J."/>
            <person name="Probst A.J."/>
            <person name="Thomas B.C."/>
            <person name="Singh A."/>
            <person name="Wilkins M.J."/>
            <person name="Karaoz U."/>
            <person name="Brodie E.L."/>
            <person name="Williams K.H."/>
            <person name="Hubbard S.S."/>
            <person name="Banfield J.F."/>
        </authorList>
    </citation>
    <scope>NUCLEOTIDE SEQUENCE [LARGE SCALE GENOMIC DNA]</scope>
</reference>
<accession>A0A1F4XKL0</accession>
<evidence type="ECO:0000313" key="3">
    <source>
        <dbReference type="Proteomes" id="UP000177614"/>
    </source>
</evidence>
<dbReference type="AlphaFoldDB" id="A0A1F4XKL0"/>
<dbReference type="EMBL" id="MEWR01000010">
    <property type="protein sequence ID" value="OGC82160.1"/>
    <property type="molecule type" value="Genomic_DNA"/>
</dbReference>
<protein>
    <submittedName>
        <fullName evidence="2">Uncharacterized protein</fullName>
    </submittedName>
</protein>
<dbReference type="STRING" id="1817814.A2V81_01515"/>
<gene>
    <name evidence="2" type="ORF">A2V81_01515</name>
</gene>
<comment type="caution">
    <text evidence="2">The sequence shown here is derived from an EMBL/GenBank/DDBJ whole genome shotgun (WGS) entry which is preliminary data.</text>
</comment>
<organism evidence="2 3">
    <name type="scientific">Candidatus Abawacabacteria bacterium RBG_16_42_10</name>
    <dbReference type="NCBI Taxonomy" id="1817814"/>
    <lineage>
        <taxon>Bacteria</taxon>
        <taxon>Candidatus Abawacaibacteriota</taxon>
    </lineage>
</organism>
<name>A0A1F4XKL0_9BACT</name>